<evidence type="ECO:0000313" key="3">
    <source>
        <dbReference type="Proteomes" id="UP001431429"/>
    </source>
</evidence>
<protein>
    <recommendedName>
        <fullName evidence="4">Ig-like domain-containing protein</fullName>
    </recommendedName>
</protein>
<evidence type="ECO:0000313" key="2">
    <source>
        <dbReference type="EMBL" id="MCM2390591.1"/>
    </source>
</evidence>
<dbReference type="RefSeq" id="WP_250920927.1">
    <property type="nucleotide sequence ID" value="NZ_JAMQAW010000025.1"/>
</dbReference>
<accession>A0ABT0UQR8</accession>
<evidence type="ECO:0008006" key="4">
    <source>
        <dbReference type="Google" id="ProtNLM"/>
    </source>
</evidence>
<keyword evidence="3" id="KW-1185">Reference proteome</keyword>
<comment type="caution">
    <text evidence="2">The sequence shown here is derived from an EMBL/GenBank/DDBJ whole genome shotgun (WGS) entry which is preliminary data.</text>
</comment>
<name>A0ABT0UQR8_9ACTN</name>
<evidence type="ECO:0000256" key="1">
    <source>
        <dbReference type="SAM" id="MobiDB-lite"/>
    </source>
</evidence>
<dbReference type="EMBL" id="JAMQAW010000025">
    <property type="protein sequence ID" value="MCM2390591.1"/>
    <property type="molecule type" value="Genomic_DNA"/>
</dbReference>
<organism evidence="2 3">
    <name type="scientific">Streptomyces albipurpureus</name>
    <dbReference type="NCBI Taxonomy" id="2897419"/>
    <lineage>
        <taxon>Bacteria</taxon>
        <taxon>Bacillati</taxon>
        <taxon>Actinomycetota</taxon>
        <taxon>Actinomycetes</taxon>
        <taxon>Kitasatosporales</taxon>
        <taxon>Streptomycetaceae</taxon>
        <taxon>Streptomyces</taxon>
    </lineage>
</organism>
<reference evidence="2" key="1">
    <citation type="submission" date="2022-06" db="EMBL/GenBank/DDBJ databases">
        <title>Genome public.</title>
        <authorList>
            <person name="Sun Q."/>
        </authorList>
    </citation>
    <scope>NUCLEOTIDE SEQUENCE</scope>
    <source>
        <strain evidence="2">CWNU-1</strain>
    </source>
</reference>
<gene>
    <name evidence="2" type="ORF">NBG84_20200</name>
</gene>
<feature type="region of interest" description="Disordered" evidence="1">
    <location>
        <begin position="1"/>
        <end position="62"/>
    </location>
</feature>
<proteinExistence type="predicted"/>
<sequence>MNDPRLPYSPDSGDERSPGADPGDGYSATALGSHWFDRPGPMPQGEGPTLVQPPSWPGVRTDSAEVLPDRVEGQVLRFGPGVTGSPRSHSTHHTASAVWHGTQPDTSHRSDAAGPPKSRVRGLRRYALAAVVLAAVLSFLAWQRYGASLTVEKVSVRTAAERIGCGGTADLVGLVDTDGRAGALVYRWVRSDGTTSGRLREKLARGQKQAKLHLLWTFSGEGEYRASAELQLISPSTHRASGRFDYRCDG</sequence>
<feature type="region of interest" description="Disordered" evidence="1">
    <location>
        <begin position="80"/>
        <end position="118"/>
    </location>
</feature>
<dbReference type="Proteomes" id="UP001431429">
    <property type="component" value="Unassembled WGS sequence"/>
</dbReference>